<accession>A0A0F2TAC3</accession>
<dbReference type="PROSITE" id="PS51819">
    <property type="entry name" value="VOC"/>
    <property type="match status" value="1"/>
</dbReference>
<dbReference type="InterPro" id="IPR029068">
    <property type="entry name" value="Glyas_Bleomycin-R_OHBP_Dase"/>
</dbReference>
<dbReference type="Pfam" id="PF00903">
    <property type="entry name" value="Glyoxalase"/>
    <property type="match status" value="1"/>
</dbReference>
<gene>
    <name evidence="2" type="ORF">VM95_22625</name>
</gene>
<dbReference type="AlphaFoldDB" id="A0A0F2TAC3"/>
<dbReference type="Gene3D" id="3.30.720.120">
    <property type="match status" value="1"/>
</dbReference>
<evidence type="ECO:0000313" key="2">
    <source>
        <dbReference type="EMBL" id="KJS60159.1"/>
    </source>
</evidence>
<keyword evidence="3" id="KW-1185">Reference proteome</keyword>
<reference evidence="2 3" key="1">
    <citation type="submission" date="2015-02" db="EMBL/GenBank/DDBJ databases">
        <authorList>
            <person name="Ju K.-S."/>
            <person name="Doroghazi J.R."/>
            <person name="Metcalf W."/>
        </authorList>
    </citation>
    <scope>NUCLEOTIDE SEQUENCE [LARGE SCALE GENOMIC DNA]</scope>
    <source>
        <strain evidence="2 3">ATCC 31215</strain>
    </source>
</reference>
<dbReference type="SUPFAM" id="SSF54593">
    <property type="entry name" value="Glyoxalase/Bleomycin resistance protein/Dihydroxybiphenyl dioxygenase"/>
    <property type="match status" value="1"/>
</dbReference>
<dbReference type="Proteomes" id="UP000033699">
    <property type="component" value="Unassembled WGS sequence"/>
</dbReference>
<feature type="domain" description="VOC" evidence="1">
    <location>
        <begin position="2"/>
        <end position="123"/>
    </location>
</feature>
<dbReference type="InterPro" id="IPR004360">
    <property type="entry name" value="Glyas_Fos-R_dOase_dom"/>
</dbReference>
<sequence length="129" mass="14189">MKINSSAVSLTVEDPAASAAFLVDHFGFREEMAADGFVSLGREDAGMNVIYLRRGLDVLPEDFRDQRAAGVLVVFTVDDLAGEQERLRSEGVEITLPLREEPWGERLFQVADPNGVVIELVEWVTPAAN</sequence>
<dbReference type="RefSeq" id="WP_045699824.1">
    <property type="nucleotide sequence ID" value="NZ_JZKH01000049.1"/>
</dbReference>
<dbReference type="OrthoDB" id="9798201at2"/>
<comment type="caution">
    <text evidence="2">The sequence shown here is derived from an EMBL/GenBank/DDBJ whole genome shotgun (WGS) entry which is preliminary data.</text>
</comment>
<proteinExistence type="predicted"/>
<dbReference type="InterPro" id="IPR037523">
    <property type="entry name" value="VOC_core"/>
</dbReference>
<organism evidence="2 3">
    <name type="scientific">Streptomyces rubellomurinus (strain ATCC 31215)</name>
    <dbReference type="NCBI Taxonomy" id="359131"/>
    <lineage>
        <taxon>Bacteria</taxon>
        <taxon>Bacillati</taxon>
        <taxon>Actinomycetota</taxon>
        <taxon>Actinomycetes</taxon>
        <taxon>Kitasatosporales</taxon>
        <taxon>Streptomycetaceae</taxon>
        <taxon>Streptomyces</taxon>
    </lineage>
</organism>
<evidence type="ECO:0000259" key="1">
    <source>
        <dbReference type="PROSITE" id="PS51819"/>
    </source>
</evidence>
<dbReference type="EMBL" id="JZKH01000049">
    <property type="protein sequence ID" value="KJS60159.1"/>
    <property type="molecule type" value="Genomic_DNA"/>
</dbReference>
<dbReference type="PATRIC" id="fig|359131.3.peg.5401"/>
<name>A0A0F2TAC3_STRR3</name>
<protein>
    <submittedName>
        <fullName evidence="2">Glyoxalase</fullName>
    </submittedName>
</protein>
<dbReference type="Gene3D" id="3.30.720.110">
    <property type="match status" value="1"/>
</dbReference>
<evidence type="ECO:0000313" key="3">
    <source>
        <dbReference type="Proteomes" id="UP000033699"/>
    </source>
</evidence>